<name>A0ABS1XWP8_9ACTN</name>
<proteinExistence type="predicted"/>
<sequence length="70" mass="7401">MDRLIRRGQDALVAGDPQARQAARAGIERVRTAGLPVAQRGYGMLQTDAALDALAAALADHQSTDRETAT</sequence>
<evidence type="ECO:0000313" key="1">
    <source>
        <dbReference type="EMBL" id="MBM0233701.1"/>
    </source>
</evidence>
<organism evidence="1 2">
    <name type="scientific">Micromonospora parastrephiae</name>
    <dbReference type="NCBI Taxonomy" id="2806101"/>
    <lineage>
        <taxon>Bacteria</taxon>
        <taxon>Bacillati</taxon>
        <taxon>Actinomycetota</taxon>
        <taxon>Actinomycetes</taxon>
        <taxon>Micromonosporales</taxon>
        <taxon>Micromonosporaceae</taxon>
        <taxon>Micromonospora</taxon>
    </lineage>
</organism>
<dbReference type="EMBL" id="JAEVHM010000093">
    <property type="protein sequence ID" value="MBM0233701.1"/>
    <property type="molecule type" value="Genomic_DNA"/>
</dbReference>
<protein>
    <submittedName>
        <fullName evidence="1">Uncharacterized protein</fullName>
    </submittedName>
</protein>
<keyword evidence="2" id="KW-1185">Reference proteome</keyword>
<comment type="caution">
    <text evidence="1">The sequence shown here is derived from an EMBL/GenBank/DDBJ whole genome shotgun (WGS) entry which is preliminary data.</text>
</comment>
<evidence type="ECO:0000313" key="2">
    <source>
        <dbReference type="Proteomes" id="UP000601027"/>
    </source>
</evidence>
<accession>A0ABS1XWP8</accession>
<reference evidence="1 2" key="1">
    <citation type="submission" date="2021-01" db="EMBL/GenBank/DDBJ databases">
        <title>Draft genome sequence of Micromonospora sp. strain STR1_7.</title>
        <authorList>
            <person name="Karlyshev A."/>
            <person name="Jawad R."/>
        </authorList>
    </citation>
    <scope>NUCLEOTIDE SEQUENCE [LARGE SCALE GENOMIC DNA]</scope>
    <source>
        <strain evidence="1 2">STR1-7</strain>
    </source>
</reference>
<dbReference type="RefSeq" id="WP_203176839.1">
    <property type="nucleotide sequence ID" value="NZ_JAEVHM010000093.1"/>
</dbReference>
<gene>
    <name evidence="1" type="ORF">JNW91_18685</name>
</gene>
<dbReference type="Proteomes" id="UP000601027">
    <property type="component" value="Unassembled WGS sequence"/>
</dbReference>